<comment type="caution">
    <text evidence="8">The sequence shown here is derived from an EMBL/GenBank/DDBJ whole genome shotgun (WGS) entry which is preliminary data.</text>
</comment>
<evidence type="ECO:0000256" key="1">
    <source>
        <dbReference type="ARBA" id="ARBA00001946"/>
    </source>
</evidence>
<comment type="cofactor">
    <cofactor evidence="1">
        <name>Mg(2+)</name>
        <dbReference type="ChEBI" id="CHEBI:18420"/>
    </cofactor>
</comment>
<keyword evidence="6" id="KW-0414">Isoprene biosynthesis</keyword>
<dbReference type="Proteomes" id="UP000027586">
    <property type="component" value="Unassembled WGS sequence"/>
</dbReference>
<name>A0A068S9V3_9FUNG</name>
<dbReference type="GO" id="GO:0006744">
    <property type="term" value="P:ubiquinone biosynthetic process"/>
    <property type="evidence" value="ECO:0007669"/>
    <property type="project" value="TreeGrafter"/>
</dbReference>
<dbReference type="CDD" id="cd00685">
    <property type="entry name" value="Trans_IPPS_HT"/>
    <property type="match status" value="1"/>
</dbReference>
<dbReference type="OrthoDB" id="9927103at2759"/>
<dbReference type="GO" id="GO:0004659">
    <property type="term" value="F:prenyltransferase activity"/>
    <property type="evidence" value="ECO:0007669"/>
    <property type="project" value="InterPro"/>
</dbReference>
<dbReference type="InterPro" id="IPR000092">
    <property type="entry name" value="Polyprenyl_synt"/>
</dbReference>
<evidence type="ECO:0000256" key="6">
    <source>
        <dbReference type="ARBA" id="ARBA00023229"/>
    </source>
</evidence>
<evidence type="ECO:0000256" key="3">
    <source>
        <dbReference type="ARBA" id="ARBA00022679"/>
    </source>
</evidence>
<dbReference type="AlphaFoldDB" id="A0A068S9V3"/>
<dbReference type="Gene3D" id="1.10.600.10">
    <property type="entry name" value="Farnesyl Diphosphate Synthase"/>
    <property type="match status" value="1"/>
</dbReference>
<evidence type="ECO:0000313" key="8">
    <source>
        <dbReference type="EMBL" id="CDH59069.1"/>
    </source>
</evidence>
<dbReference type="PANTHER" id="PTHR12001">
    <property type="entry name" value="GERANYLGERANYL PYROPHOSPHATE SYNTHASE"/>
    <property type="match status" value="1"/>
</dbReference>
<dbReference type="PANTHER" id="PTHR12001:SF69">
    <property type="entry name" value="ALL TRANS-POLYPRENYL-DIPHOSPHATE SYNTHASE PDSS1"/>
    <property type="match status" value="1"/>
</dbReference>
<dbReference type="SUPFAM" id="SSF48576">
    <property type="entry name" value="Terpenoid synthases"/>
    <property type="match status" value="1"/>
</dbReference>
<sequence length="396" mass="43385">MRASTTLLWRSLAVRQHAHRAFHTTRSQWSYATKQPSVAAAAAAALANGPLGKGIDAFRTVLSSKPLTKPFTGKADTWEDALCEAQGLVVDKNAGSDSNTLLDPAKLLGPELWELRGNITKLLGSGHPFLNTLMTHFICDNGQPIRPLLVLLMAKAASNAPSFEITESQRRLAEITQMIHVASLLHDDIMEDHASVFGNKMAILAGDFLLARSSLALAYLHNSECVELMATCIANLVEGEFMHLVKNDTIQETSYYMDQIEMKHASLIAQSCKGAAVLTDPTLGIHAHDYGRHFGVASQLVEDVLEFNTDVRSTAPIMFAAEQVEELRPLIQRQFSQPDDKDKARLLVYQGDGLKKTLTVAESHSNMAIEAANNLPPSTARDALIQLAQNLLRRIK</sequence>
<dbReference type="GO" id="GO:1990234">
    <property type="term" value="C:transferase complex"/>
    <property type="evidence" value="ECO:0007669"/>
    <property type="project" value="TreeGrafter"/>
</dbReference>
<evidence type="ECO:0000256" key="4">
    <source>
        <dbReference type="ARBA" id="ARBA00022723"/>
    </source>
</evidence>
<evidence type="ECO:0000256" key="7">
    <source>
        <dbReference type="RuleBase" id="RU004466"/>
    </source>
</evidence>
<protein>
    <submittedName>
        <fullName evidence="8">Solanesyl diphosphate synthase</fullName>
    </submittedName>
</protein>
<evidence type="ECO:0000256" key="2">
    <source>
        <dbReference type="ARBA" id="ARBA00006706"/>
    </source>
</evidence>
<gene>
    <name evidence="8" type="ORF">LCOR_09906.1</name>
</gene>
<reference evidence="8" key="1">
    <citation type="submission" date="2013-08" db="EMBL/GenBank/DDBJ databases">
        <title>Gene expansion shapes genome architecture in the human pathogen Lichtheimia corymbifera: an evolutionary genomics analysis in the ancient terrestrial Mucorales (Mucoromycotina).</title>
        <authorList>
            <person name="Schwartze V.U."/>
            <person name="Winter S."/>
            <person name="Shelest E."/>
            <person name="Marcet-Houben M."/>
            <person name="Horn F."/>
            <person name="Wehner S."/>
            <person name="Hoffmann K."/>
            <person name="Riege K."/>
            <person name="Sammeth M."/>
            <person name="Nowrousian M."/>
            <person name="Valiante V."/>
            <person name="Linde J."/>
            <person name="Jacobsen I.D."/>
            <person name="Marz M."/>
            <person name="Brakhage A.A."/>
            <person name="Gabaldon T."/>
            <person name="Bocker S."/>
            <person name="Voigt K."/>
        </authorList>
    </citation>
    <scope>NUCLEOTIDE SEQUENCE [LARGE SCALE GENOMIC DNA]</scope>
    <source>
        <strain evidence="8">FSU 9682</strain>
    </source>
</reference>
<organism evidence="8 9">
    <name type="scientific">Lichtheimia corymbifera JMRC:FSU:9682</name>
    <dbReference type="NCBI Taxonomy" id="1263082"/>
    <lineage>
        <taxon>Eukaryota</taxon>
        <taxon>Fungi</taxon>
        <taxon>Fungi incertae sedis</taxon>
        <taxon>Mucoromycota</taxon>
        <taxon>Mucoromycotina</taxon>
        <taxon>Mucoromycetes</taxon>
        <taxon>Mucorales</taxon>
        <taxon>Lichtheimiaceae</taxon>
        <taxon>Lichtheimia</taxon>
    </lineage>
</organism>
<dbReference type="EMBL" id="CBTN010000064">
    <property type="protein sequence ID" value="CDH59069.1"/>
    <property type="molecule type" value="Genomic_DNA"/>
</dbReference>
<keyword evidence="9" id="KW-1185">Reference proteome</keyword>
<proteinExistence type="inferred from homology"/>
<keyword evidence="3 7" id="KW-0808">Transferase</keyword>
<dbReference type="GO" id="GO:0046872">
    <property type="term" value="F:metal ion binding"/>
    <property type="evidence" value="ECO:0007669"/>
    <property type="project" value="UniProtKB-KW"/>
</dbReference>
<keyword evidence="5" id="KW-0460">Magnesium</keyword>
<dbReference type="VEuPathDB" id="FungiDB:LCOR_09906.1"/>
<keyword evidence="4" id="KW-0479">Metal-binding</keyword>
<accession>A0A068S9V3</accession>
<dbReference type="InterPro" id="IPR008949">
    <property type="entry name" value="Isoprenoid_synthase_dom_sf"/>
</dbReference>
<dbReference type="STRING" id="1263082.A0A068S9V3"/>
<dbReference type="GO" id="GO:0008299">
    <property type="term" value="P:isoprenoid biosynthetic process"/>
    <property type="evidence" value="ECO:0007669"/>
    <property type="project" value="UniProtKB-KW"/>
</dbReference>
<evidence type="ECO:0000313" key="9">
    <source>
        <dbReference type="Proteomes" id="UP000027586"/>
    </source>
</evidence>
<comment type="similarity">
    <text evidence="2 7">Belongs to the FPP/GGPP synthase family.</text>
</comment>
<dbReference type="Pfam" id="PF00348">
    <property type="entry name" value="polyprenyl_synt"/>
    <property type="match status" value="1"/>
</dbReference>
<evidence type="ECO:0000256" key="5">
    <source>
        <dbReference type="ARBA" id="ARBA00022842"/>
    </source>
</evidence>